<reference evidence="4 5" key="1">
    <citation type="submission" date="2019-01" db="EMBL/GenBank/DDBJ databases">
        <title>Complete genome sequence of Cohnella hallensis HS21 isolated from Korean fir (Abies koreana) rhizospheric soil.</title>
        <authorList>
            <person name="Jiang L."/>
            <person name="Kang S.W."/>
            <person name="Kim S."/>
            <person name="Jung J."/>
            <person name="Kim C.Y."/>
            <person name="Kim D.H."/>
            <person name="Kim S.W."/>
            <person name="Lee J."/>
        </authorList>
    </citation>
    <scope>NUCLEOTIDE SEQUENCE [LARGE SCALE GENOMIC DNA]</scope>
    <source>
        <strain evidence="4 5">HS21</strain>
    </source>
</reference>
<dbReference type="InterPro" id="IPR036680">
    <property type="entry name" value="SPOR-like_sf"/>
</dbReference>
<evidence type="ECO:0000313" key="4">
    <source>
        <dbReference type="EMBL" id="BBI32528.1"/>
    </source>
</evidence>
<dbReference type="PROSITE" id="PS51724">
    <property type="entry name" value="SPOR"/>
    <property type="match status" value="1"/>
</dbReference>
<name>A0A3T1D3B1_9BACL</name>
<feature type="region of interest" description="Disordered" evidence="1">
    <location>
        <begin position="109"/>
        <end position="128"/>
    </location>
</feature>
<keyword evidence="5" id="KW-1185">Reference proteome</keyword>
<dbReference type="InterPro" id="IPR007730">
    <property type="entry name" value="SPOR-like_dom"/>
</dbReference>
<dbReference type="AlphaFoldDB" id="A0A3T1D3B1"/>
<dbReference type="EMBL" id="AP019400">
    <property type="protein sequence ID" value="BBI32528.1"/>
    <property type="molecule type" value="Genomic_DNA"/>
</dbReference>
<dbReference type="SUPFAM" id="SSF110997">
    <property type="entry name" value="Sporulation related repeat"/>
    <property type="match status" value="1"/>
</dbReference>
<protein>
    <recommendedName>
        <fullName evidence="3">SPOR domain-containing protein</fullName>
    </recommendedName>
</protein>
<sequence>MQPKARMTIRFEPQAKPGLASAPIVQTLVSKNELLIEKIESVSGGSQGNEGGFTSWNSPYQDDIHALEEIIRTTETVRGKVPLSKSALALEPTLMDIPHDELSEPKWTKRLPQFENENENENDDEDKNEAKLGVGWYNQTATIHEERGPSWGRVFLSVAGAIATGALFGYMVLSLFTGESLFPGKTNRGTQLPVQAAPGKSFNSSLPTADKSVEAKSVDGKISSNESSGKSVDEGTLTQVATDAYYMLQFGVFKNEESMQAAVKQLKDRGLAPATETREGYRVYVGAARSRNEADLLAAQMPDLEVYIKPLEETTLAISSQTLSEEAADFLNASANLTRKLTEYAGTGLLDKLPQKMNDADITALEEAHQQWLKTIPAASKLNDTIAEQGQVIVQELNSAILSMNDFNRKPSRFHLWHTQADVMKAILADRQIHLILQTTAR</sequence>
<keyword evidence="2" id="KW-0472">Membrane</keyword>
<organism evidence="4 5">
    <name type="scientific">Cohnella abietis</name>
    <dbReference type="NCBI Taxonomy" id="2507935"/>
    <lineage>
        <taxon>Bacteria</taxon>
        <taxon>Bacillati</taxon>
        <taxon>Bacillota</taxon>
        <taxon>Bacilli</taxon>
        <taxon>Bacillales</taxon>
        <taxon>Paenibacillaceae</taxon>
        <taxon>Cohnella</taxon>
    </lineage>
</organism>
<keyword evidence="2" id="KW-0812">Transmembrane</keyword>
<evidence type="ECO:0000256" key="2">
    <source>
        <dbReference type="SAM" id="Phobius"/>
    </source>
</evidence>
<feature type="compositionally biased region" description="Acidic residues" evidence="1">
    <location>
        <begin position="116"/>
        <end position="127"/>
    </location>
</feature>
<dbReference type="GO" id="GO:0042834">
    <property type="term" value="F:peptidoglycan binding"/>
    <property type="evidence" value="ECO:0007669"/>
    <property type="project" value="InterPro"/>
</dbReference>
<evidence type="ECO:0000313" key="5">
    <source>
        <dbReference type="Proteomes" id="UP000289856"/>
    </source>
</evidence>
<accession>A0A3T1D3B1</accession>
<dbReference type="Proteomes" id="UP000289856">
    <property type="component" value="Chromosome"/>
</dbReference>
<evidence type="ECO:0000256" key="1">
    <source>
        <dbReference type="SAM" id="MobiDB-lite"/>
    </source>
</evidence>
<keyword evidence="2" id="KW-1133">Transmembrane helix</keyword>
<dbReference type="Pfam" id="PF05036">
    <property type="entry name" value="SPOR"/>
    <property type="match status" value="1"/>
</dbReference>
<gene>
    <name evidence="4" type="ORF">KCTCHS21_19270</name>
</gene>
<feature type="transmembrane region" description="Helical" evidence="2">
    <location>
        <begin position="154"/>
        <end position="176"/>
    </location>
</feature>
<evidence type="ECO:0000259" key="3">
    <source>
        <dbReference type="PROSITE" id="PS51724"/>
    </source>
</evidence>
<dbReference type="OrthoDB" id="2680382at2"/>
<feature type="domain" description="SPOR" evidence="3">
    <location>
        <begin position="240"/>
        <end position="314"/>
    </location>
</feature>
<proteinExistence type="predicted"/>
<dbReference type="Gene3D" id="3.30.70.1070">
    <property type="entry name" value="Sporulation related repeat"/>
    <property type="match status" value="1"/>
</dbReference>
<dbReference type="KEGG" id="cohn:KCTCHS21_19270"/>
<dbReference type="RefSeq" id="WP_157993999.1">
    <property type="nucleotide sequence ID" value="NZ_AP019400.1"/>
</dbReference>